<dbReference type="AlphaFoldDB" id="A0AAV5M2L2"/>
<feature type="transmembrane region" description="Helical" evidence="16">
    <location>
        <begin position="174"/>
        <end position="194"/>
    </location>
</feature>
<comment type="caution">
    <text evidence="18">The sequence shown here is derived from an EMBL/GenBank/DDBJ whole genome shotgun (WGS) entry which is preliminary data.</text>
</comment>
<evidence type="ECO:0000256" key="16">
    <source>
        <dbReference type="SAM" id="Phobius"/>
    </source>
</evidence>
<evidence type="ECO:0000256" key="14">
    <source>
        <dbReference type="ARBA" id="ARBA00023136"/>
    </source>
</evidence>
<organism evidence="18 19">
    <name type="scientific">Rubroshorea leprosula</name>
    <dbReference type="NCBI Taxonomy" id="152421"/>
    <lineage>
        <taxon>Eukaryota</taxon>
        <taxon>Viridiplantae</taxon>
        <taxon>Streptophyta</taxon>
        <taxon>Embryophyta</taxon>
        <taxon>Tracheophyta</taxon>
        <taxon>Spermatophyta</taxon>
        <taxon>Magnoliopsida</taxon>
        <taxon>eudicotyledons</taxon>
        <taxon>Gunneridae</taxon>
        <taxon>Pentapetalae</taxon>
        <taxon>rosids</taxon>
        <taxon>malvids</taxon>
        <taxon>Malvales</taxon>
        <taxon>Dipterocarpaceae</taxon>
        <taxon>Rubroshorea</taxon>
    </lineage>
</organism>
<evidence type="ECO:0000313" key="19">
    <source>
        <dbReference type="Proteomes" id="UP001054252"/>
    </source>
</evidence>
<keyword evidence="11" id="KW-1278">Translocase</keyword>
<keyword evidence="10" id="KW-0460">Magnesium</keyword>
<dbReference type="GO" id="GO:0005524">
    <property type="term" value="F:ATP binding"/>
    <property type="evidence" value="ECO:0007669"/>
    <property type="project" value="UniProtKB-KW"/>
</dbReference>
<keyword evidence="3" id="KW-0813">Transport</keyword>
<keyword evidence="6" id="KW-0479">Metal-binding</keyword>
<evidence type="ECO:0000256" key="4">
    <source>
        <dbReference type="ARBA" id="ARBA00022568"/>
    </source>
</evidence>
<feature type="domain" description="Cation-transporting P-type ATPase C-terminal" evidence="17">
    <location>
        <begin position="167"/>
        <end position="347"/>
    </location>
</feature>
<dbReference type="Proteomes" id="UP001054252">
    <property type="component" value="Unassembled WGS sequence"/>
</dbReference>
<evidence type="ECO:0000256" key="8">
    <source>
        <dbReference type="ARBA" id="ARBA00022837"/>
    </source>
</evidence>
<dbReference type="InterPro" id="IPR023298">
    <property type="entry name" value="ATPase_P-typ_TM_dom_sf"/>
</dbReference>
<sequence length="354" mass="39703">MKIKMITGDNVSTARAIAIKCGILRSGDEDKEGVVVEGEVFRNYTLKERMEKVDNINVLARSSPLDRLLLVQCLKLKGQVVAVNSKNDSLVLKEAHVGLSLGIQGTEVSKESSDIIILDDNFATIAMALKWGRCVYSNIQKFIQFQLTITVAFLVINLIAIVSTRAIPLTGPQICWVNLIIGVLGALALATEHPTSELMEKPSVGPMERLITNIMWRNLLAQALYQIGALLMLQCRGEPTFGVTEAMDNILIFHTFVLCQVFNVFNARKLEKKNVFKDVYNNWKFLGIVGIMILLQVVMVEFLRQFANTEKLNREEFGPTEKLNWVNWRTCVAIAAISWPVRTIVKCIPVPQLR</sequence>
<keyword evidence="8" id="KW-0106">Calcium</keyword>
<keyword evidence="13" id="KW-0406">Ion transport</keyword>
<dbReference type="Gene3D" id="3.40.50.1000">
    <property type="entry name" value="HAD superfamily/HAD-like"/>
    <property type="match status" value="1"/>
</dbReference>
<dbReference type="PANTHER" id="PTHR24093:SF434">
    <property type="entry name" value="CALCIUM-TRANSPORTING ATPASE 13, PLASMA MEMBRANE-TYPE-RELATED"/>
    <property type="match status" value="1"/>
</dbReference>
<dbReference type="Pfam" id="PF00689">
    <property type="entry name" value="Cation_ATPase_C"/>
    <property type="match status" value="1"/>
</dbReference>
<evidence type="ECO:0000256" key="3">
    <source>
        <dbReference type="ARBA" id="ARBA00022448"/>
    </source>
</evidence>
<feature type="transmembrane region" description="Helical" evidence="16">
    <location>
        <begin position="285"/>
        <end position="303"/>
    </location>
</feature>
<dbReference type="InterPro" id="IPR023214">
    <property type="entry name" value="HAD_sf"/>
</dbReference>
<protein>
    <recommendedName>
        <fullName evidence="2">P-type Ca(2+) transporter</fullName>
        <ecNumber evidence="2">7.2.2.10</ecNumber>
    </recommendedName>
</protein>
<proteinExistence type="predicted"/>
<dbReference type="Gene3D" id="1.20.1110.10">
    <property type="entry name" value="Calcium-transporting ATPase, transmembrane domain"/>
    <property type="match status" value="1"/>
</dbReference>
<accession>A0AAV5M2L2</accession>
<evidence type="ECO:0000259" key="17">
    <source>
        <dbReference type="Pfam" id="PF00689"/>
    </source>
</evidence>
<keyword evidence="4" id="KW-0109">Calcium transport</keyword>
<dbReference type="SUPFAM" id="SSF81665">
    <property type="entry name" value="Calcium ATPase, transmembrane domain M"/>
    <property type="match status" value="1"/>
</dbReference>
<name>A0AAV5M2L2_9ROSI</name>
<gene>
    <name evidence="18" type="ORF">SLEP1_g50992</name>
</gene>
<evidence type="ECO:0000256" key="1">
    <source>
        <dbReference type="ARBA" id="ARBA00004141"/>
    </source>
</evidence>
<keyword evidence="19" id="KW-1185">Reference proteome</keyword>
<dbReference type="PANTHER" id="PTHR24093">
    <property type="entry name" value="CATION TRANSPORTING ATPASE"/>
    <property type="match status" value="1"/>
</dbReference>
<dbReference type="GO" id="GO:0005388">
    <property type="term" value="F:P-type calcium transporter activity"/>
    <property type="evidence" value="ECO:0007669"/>
    <property type="project" value="UniProtKB-EC"/>
</dbReference>
<dbReference type="EC" id="7.2.2.10" evidence="2"/>
<keyword evidence="14 16" id="KW-0472">Membrane</keyword>
<evidence type="ECO:0000256" key="2">
    <source>
        <dbReference type="ARBA" id="ARBA00012790"/>
    </source>
</evidence>
<dbReference type="GO" id="GO:0005886">
    <property type="term" value="C:plasma membrane"/>
    <property type="evidence" value="ECO:0007669"/>
    <property type="project" value="TreeGrafter"/>
</dbReference>
<keyword evidence="5 16" id="KW-0812">Transmembrane</keyword>
<evidence type="ECO:0000256" key="12">
    <source>
        <dbReference type="ARBA" id="ARBA00022989"/>
    </source>
</evidence>
<evidence type="ECO:0000313" key="18">
    <source>
        <dbReference type="EMBL" id="GKV43740.1"/>
    </source>
</evidence>
<evidence type="ECO:0000256" key="9">
    <source>
        <dbReference type="ARBA" id="ARBA00022840"/>
    </source>
</evidence>
<keyword evidence="9" id="KW-0067">ATP-binding</keyword>
<evidence type="ECO:0000256" key="15">
    <source>
        <dbReference type="ARBA" id="ARBA00048694"/>
    </source>
</evidence>
<evidence type="ECO:0000256" key="7">
    <source>
        <dbReference type="ARBA" id="ARBA00022741"/>
    </source>
</evidence>
<dbReference type="GO" id="GO:0046872">
    <property type="term" value="F:metal ion binding"/>
    <property type="evidence" value="ECO:0007669"/>
    <property type="project" value="UniProtKB-KW"/>
</dbReference>
<dbReference type="FunFam" id="1.20.1110.10:FF:000039">
    <property type="entry name" value="Calcium-transporting ATPase"/>
    <property type="match status" value="1"/>
</dbReference>
<dbReference type="InterPro" id="IPR001757">
    <property type="entry name" value="P_typ_ATPase"/>
</dbReference>
<dbReference type="GO" id="GO:0016887">
    <property type="term" value="F:ATP hydrolysis activity"/>
    <property type="evidence" value="ECO:0007669"/>
    <property type="project" value="InterPro"/>
</dbReference>
<dbReference type="InterPro" id="IPR036412">
    <property type="entry name" value="HAD-like_sf"/>
</dbReference>
<evidence type="ECO:0000256" key="13">
    <source>
        <dbReference type="ARBA" id="ARBA00023065"/>
    </source>
</evidence>
<dbReference type="InterPro" id="IPR006068">
    <property type="entry name" value="ATPase_P-typ_cation-transptr_C"/>
</dbReference>
<dbReference type="SUPFAM" id="SSF56784">
    <property type="entry name" value="HAD-like"/>
    <property type="match status" value="1"/>
</dbReference>
<reference evidence="18 19" key="1">
    <citation type="journal article" date="2021" name="Commun. Biol.">
        <title>The genome of Shorea leprosula (Dipterocarpaceae) highlights the ecological relevance of drought in aseasonal tropical rainforests.</title>
        <authorList>
            <person name="Ng K.K.S."/>
            <person name="Kobayashi M.J."/>
            <person name="Fawcett J.A."/>
            <person name="Hatakeyama M."/>
            <person name="Paape T."/>
            <person name="Ng C.H."/>
            <person name="Ang C.C."/>
            <person name="Tnah L.H."/>
            <person name="Lee C.T."/>
            <person name="Nishiyama T."/>
            <person name="Sese J."/>
            <person name="O'Brien M.J."/>
            <person name="Copetti D."/>
            <person name="Mohd Noor M.I."/>
            <person name="Ong R.C."/>
            <person name="Putra M."/>
            <person name="Sireger I.Z."/>
            <person name="Indrioko S."/>
            <person name="Kosugi Y."/>
            <person name="Izuno A."/>
            <person name="Isagi Y."/>
            <person name="Lee S.L."/>
            <person name="Shimizu K.K."/>
        </authorList>
    </citation>
    <scope>NUCLEOTIDE SEQUENCE [LARGE SCALE GENOMIC DNA]</scope>
    <source>
        <strain evidence="18">214</strain>
    </source>
</reference>
<dbReference type="EMBL" id="BPVZ01000172">
    <property type="protein sequence ID" value="GKV43740.1"/>
    <property type="molecule type" value="Genomic_DNA"/>
</dbReference>
<keyword evidence="12 16" id="KW-1133">Transmembrane helix</keyword>
<comment type="catalytic activity">
    <reaction evidence="15">
        <text>Ca(2+)(in) + ATP + H2O = Ca(2+)(out) + ADP + phosphate + H(+)</text>
        <dbReference type="Rhea" id="RHEA:18105"/>
        <dbReference type="ChEBI" id="CHEBI:15377"/>
        <dbReference type="ChEBI" id="CHEBI:15378"/>
        <dbReference type="ChEBI" id="CHEBI:29108"/>
        <dbReference type="ChEBI" id="CHEBI:30616"/>
        <dbReference type="ChEBI" id="CHEBI:43474"/>
        <dbReference type="ChEBI" id="CHEBI:456216"/>
        <dbReference type="EC" id="7.2.2.10"/>
    </reaction>
</comment>
<comment type="subcellular location">
    <subcellularLocation>
        <location evidence="1">Membrane</location>
        <topology evidence="1">Multi-pass membrane protein</topology>
    </subcellularLocation>
</comment>
<feature type="transmembrane region" description="Helical" evidence="16">
    <location>
        <begin position="246"/>
        <end position="265"/>
    </location>
</feature>
<evidence type="ECO:0000256" key="5">
    <source>
        <dbReference type="ARBA" id="ARBA00022692"/>
    </source>
</evidence>
<feature type="transmembrane region" description="Helical" evidence="16">
    <location>
        <begin position="142"/>
        <end position="162"/>
    </location>
</feature>
<evidence type="ECO:0000256" key="10">
    <source>
        <dbReference type="ARBA" id="ARBA00022842"/>
    </source>
</evidence>
<keyword evidence="7" id="KW-0547">Nucleotide-binding</keyword>
<evidence type="ECO:0000256" key="6">
    <source>
        <dbReference type="ARBA" id="ARBA00022723"/>
    </source>
</evidence>
<evidence type="ECO:0000256" key="11">
    <source>
        <dbReference type="ARBA" id="ARBA00022967"/>
    </source>
</evidence>
<dbReference type="NCBIfam" id="TIGR01494">
    <property type="entry name" value="ATPase_P-type"/>
    <property type="match status" value="1"/>
</dbReference>